<evidence type="ECO:0000313" key="2">
    <source>
        <dbReference type="EMBL" id="KZO92483.1"/>
    </source>
</evidence>
<reference evidence="2 3" key="1">
    <citation type="journal article" date="2016" name="Mol. Biol. Evol.">
        <title>Comparative Genomics of Early-Diverging Mushroom-Forming Fungi Provides Insights into the Origins of Lignocellulose Decay Capabilities.</title>
        <authorList>
            <person name="Nagy L.G."/>
            <person name="Riley R."/>
            <person name="Tritt A."/>
            <person name="Adam C."/>
            <person name="Daum C."/>
            <person name="Floudas D."/>
            <person name="Sun H."/>
            <person name="Yadav J.S."/>
            <person name="Pangilinan J."/>
            <person name="Larsson K.H."/>
            <person name="Matsuura K."/>
            <person name="Barry K."/>
            <person name="Labutti K."/>
            <person name="Kuo R."/>
            <person name="Ohm R.A."/>
            <person name="Bhattacharya S.S."/>
            <person name="Shirouzu T."/>
            <person name="Yoshinaga Y."/>
            <person name="Martin F.M."/>
            <person name="Grigoriev I.V."/>
            <person name="Hibbett D.S."/>
        </authorList>
    </citation>
    <scope>NUCLEOTIDE SEQUENCE [LARGE SCALE GENOMIC DNA]</scope>
    <source>
        <strain evidence="2 3">TUFC12733</strain>
    </source>
</reference>
<feature type="region of interest" description="Disordered" evidence="1">
    <location>
        <begin position="110"/>
        <end position="230"/>
    </location>
</feature>
<gene>
    <name evidence="2" type="ORF">CALVIDRAFT_307139</name>
</gene>
<accession>A0A167IBJ7</accession>
<dbReference type="Proteomes" id="UP000076738">
    <property type="component" value="Unassembled WGS sequence"/>
</dbReference>
<evidence type="ECO:0000256" key="1">
    <source>
        <dbReference type="SAM" id="MobiDB-lite"/>
    </source>
</evidence>
<organism evidence="2 3">
    <name type="scientific">Calocera viscosa (strain TUFC12733)</name>
    <dbReference type="NCBI Taxonomy" id="1330018"/>
    <lineage>
        <taxon>Eukaryota</taxon>
        <taxon>Fungi</taxon>
        <taxon>Dikarya</taxon>
        <taxon>Basidiomycota</taxon>
        <taxon>Agaricomycotina</taxon>
        <taxon>Dacrymycetes</taxon>
        <taxon>Dacrymycetales</taxon>
        <taxon>Dacrymycetaceae</taxon>
        <taxon>Calocera</taxon>
    </lineage>
</organism>
<protein>
    <submittedName>
        <fullName evidence="2">Uncharacterized protein</fullName>
    </submittedName>
</protein>
<feature type="compositionally biased region" description="Basic residues" evidence="1">
    <location>
        <begin position="25"/>
        <end position="35"/>
    </location>
</feature>
<dbReference type="AlphaFoldDB" id="A0A167IBJ7"/>
<proteinExistence type="predicted"/>
<feature type="region of interest" description="Disordered" evidence="1">
    <location>
        <begin position="1"/>
        <end position="51"/>
    </location>
</feature>
<keyword evidence="3" id="KW-1185">Reference proteome</keyword>
<name>A0A167IBJ7_CALVF</name>
<sequence>MAHHIVLPPPVPQAAPDSRPLPHVPRYRGRTGHVHGRQDAPPAPQERGIHGARGYGRRSYRARIAHSHIAVHVPRELSRAALVRLSRLLPPVPLHTAPVPAPVLPQRAAAQPDLPTGTVPFSSPIRLPSELPSPGPLATSLPCLTPLPATAAQRDARPVPPADRLGHLPPPSPGPSEQVERNRPPAVPGAYTASPPVRRAPAAPPAHPNLINANHGEGSGRCDLDQLPTL</sequence>
<evidence type="ECO:0000313" key="3">
    <source>
        <dbReference type="Proteomes" id="UP000076738"/>
    </source>
</evidence>
<dbReference type="EMBL" id="KV417310">
    <property type="protein sequence ID" value="KZO92483.1"/>
    <property type="molecule type" value="Genomic_DNA"/>
</dbReference>